<evidence type="ECO:0000256" key="13">
    <source>
        <dbReference type="ARBA" id="ARBA00067322"/>
    </source>
</evidence>
<evidence type="ECO:0000313" key="20">
    <source>
        <dbReference type="Ensembl" id="ENSAMXP00000050272.1"/>
    </source>
</evidence>
<dbReference type="Pfam" id="PF13897">
    <property type="entry name" value="GOLD_2"/>
    <property type="match status" value="1"/>
</dbReference>
<reference evidence="21" key="2">
    <citation type="journal article" date="2014" name="Nat. Commun.">
        <title>The cavefish genome reveals candidate genes for eye loss.</title>
        <authorList>
            <person name="McGaugh S.E."/>
            <person name="Gross J.B."/>
            <person name="Aken B."/>
            <person name="Blin M."/>
            <person name="Borowsky R."/>
            <person name="Chalopin D."/>
            <person name="Hinaux H."/>
            <person name="Jeffery W.R."/>
            <person name="Keene A."/>
            <person name="Ma L."/>
            <person name="Minx P."/>
            <person name="Murphy D."/>
            <person name="O'Quin K.E."/>
            <person name="Retaux S."/>
            <person name="Rohner N."/>
            <person name="Searle S.M."/>
            <person name="Stahl B.A."/>
            <person name="Tabin C."/>
            <person name="Volff J.N."/>
            <person name="Yoshizawa M."/>
            <person name="Warren W.C."/>
        </authorList>
    </citation>
    <scope>NUCLEOTIDE SEQUENCE [LARGE SCALE GENOMIC DNA]</scope>
    <source>
        <strain evidence="21">female</strain>
    </source>
</reference>
<dbReference type="GO" id="GO:0000139">
    <property type="term" value="C:Golgi membrane"/>
    <property type="evidence" value="ECO:0007669"/>
    <property type="project" value="UniProtKB-SubCell"/>
</dbReference>
<evidence type="ECO:0000256" key="4">
    <source>
        <dbReference type="ARBA" id="ARBA00022553"/>
    </source>
</evidence>
<evidence type="ECO:0000256" key="7">
    <source>
        <dbReference type="ARBA" id="ARBA00023034"/>
    </source>
</evidence>
<dbReference type="InterPro" id="IPR009038">
    <property type="entry name" value="GOLD_dom"/>
</dbReference>
<dbReference type="AlphaFoldDB" id="A0A3B1K6H0"/>
<protein>
    <recommendedName>
        <fullName evidence="13">Golgi resident protein GCP60</fullName>
    </recommendedName>
    <alternativeName>
        <fullName evidence="15">Acyl-CoA-binding domain-containing protein 3</fullName>
    </alternativeName>
    <alternativeName>
        <fullName evidence="16">Golgi complex-associated protein 1</fullName>
    </alternativeName>
    <alternativeName>
        <fullName evidence="14">Golgi phosphoprotein 1</fullName>
    </alternativeName>
</protein>
<feature type="region of interest" description="Disordered" evidence="17">
    <location>
        <begin position="405"/>
        <end position="437"/>
    </location>
</feature>
<proteinExistence type="predicted"/>
<dbReference type="InterPro" id="IPR035984">
    <property type="entry name" value="Acyl-CoA-binding_sf"/>
</dbReference>
<keyword evidence="10" id="KW-0496">Mitochondrion</keyword>
<dbReference type="GO" id="GO:0005739">
    <property type="term" value="C:mitochondrion"/>
    <property type="evidence" value="ECO:0007669"/>
    <property type="project" value="UniProtKB-SubCell"/>
</dbReference>
<feature type="domain" description="GOLD" evidence="18">
    <location>
        <begin position="347"/>
        <end position="490"/>
    </location>
</feature>
<dbReference type="Gene3D" id="1.20.80.10">
    <property type="match status" value="1"/>
</dbReference>
<dbReference type="SUPFAM" id="SSF101576">
    <property type="entry name" value="Supernatant protein factor (SPF), C-terminal domain"/>
    <property type="match status" value="1"/>
</dbReference>
<dbReference type="PANTHER" id="PTHR22973">
    <property type="entry name" value="LD35087P"/>
    <property type="match status" value="1"/>
</dbReference>
<dbReference type="GO" id="GO:0006694">
    <property type="term" value="P:steroid biosynthetic process"/>
    <property type="evidence" value="ECO:0007669"/>
    <property type="project" value="UniProtKB-KW"/>
</dbReference>
<reference evidence="21" key="1">
    <citation type="submission" date="2013-03" db="EMBL/GenBank/DDBJ databases">
        <authorList>
            <person name="Jeffery W."/>
            <person name="Warren W."/>
            <person name="Wilson R.K."/>
        </authorList>
    </citation>
    <scope>NUCLEOTIDE SEQUENCE</scope>
    <source>
        <strain evidence="21">female</strain>
    </source>
</reference>
<comment type="function">
    <text evidence="12">Involved in the maintenance of Golgi structure by interacting with giantin, affecting protein transport between the endoplasmic reticulum and Golgi. Involved in hormone-induced steroid biosynthesis in testicular Leydig cells. Recruits PI4KB to the Golgi apparatus membrane; enhances the enzyme activity of PI4KB activity via its membrane recruitment thereby increasing the local concentration of the substrate in the vicinity of the kinase.</text>
</comment>
<feature type="region of interest" description="Disordered" evidence="17">
    <location>
        <begin position="1"/>
        <end position="54"/>
    </location>
</feature>
<evidence type="ECO:0000256" key="5">
    <source>
        <dbReference type="ARBA" id="ARBA00022955"/>
    </source>
</evidence>
<evidence type="ECO:0000259" key="19">
    <source>
        <dbReference type="PROSITE" id="PS51228"/>
    </source>
</evidence>
<dbReference type="PANTHER" id="PTHR22973:SF11">
    <property type="entry name" value="GOLGI RESIDENT PROTEIN GCP60"/>
    <property type="match status" value="1"/>
</dbReference>
<dbReference type="Ensembl" id="ENSAMXT00000043771.1">
    <property type="protein sequence ID" value="ENSAMXP00000050272.1"/>
    <property type="gene ID" value="ENSAMXG00000011772.2"/>
</dbReference>
<evidence type="ECO:0000256" key="3">
    <source>
        <dbReference type="ARBA" id="ARBA00022516"/>
    </source>
</evidence>
<dbReference type="STRING" id="7994.ENSAMXP00000050272"/>
<dbReference type="FunFam" id="1.20.80.10:FF:000017">
    <property type="entry name" value="Golgi resident protein GCP60"/>
    <property type="match status" value="1"/>
</dbReference>
<sequence length="492" mass="57085">MEPEDLNPAETPEPQQPPEPPAEPQQPPEPPAEPQQPLEPPAEPQQQPEQQQSSDWNWGFSLEEIFRLALKFFKEMNGKAFNPTYEENLRLVALHKQVSLGPFNPNTSPEIGFFDVLGNDRRKEWARLGSMAKEDAMEDFVKLLNSCCSLFAPYVTSHKIEKEEQGRRLREEEERLRAEREEQERQDEEKKQQLKLEEERRKQEEEVRRKQEEDLLLLLEQKQQIMAALNAQTTVQFLRYAQQQFPDSPEQQQLLIQQLQEQHYRQYIQQAYQVQQVEQKQQDSAVTQAAQVTSHSDDMESVKNAINQSESQSPEPKPCHLFLDRSPGEVAVLAPSMWTRPQIKEFKEKMAQDAESVITVGRGEVLTVRVPTHEDGAYLFWEFATDHYDIGFGLHFEWPNSDGMTARTLPESASENQQAGGAEEEKDQSESCNGTSVPNVTEVVPIYRRDSHEEVYAGSHHYPGQGVYLLRFDNSYSLWRSKVVYYRVYYTR</sequence>
<keyword evidence="11" id="KW-0472">Membrane</keyword>
<dbReference type="InterPro" id="IPR000582">
    <property type="entry name" value="Acyl-CoA-binding_protein"/>
</dbReference>
<keyword evidence="7" id="KW-0333">Golgi apparatus</keyword>
<dbReference type="InParanoid" id="A0A3B1K6H0"/>
<dbReference type="GO" id="GO:0000062">
    <property type="term" value="F:fatty-acyl-CoA binding"/>
    <property type="evidence" value="ECO:0007669"/>
    <property type="project" value="InterPro"/>
</dbReference>
<keyword evidence="21" id="KW-1185">Reference proteome</keyword>
<dbReference type="SUPFAM" id="SSF47027">
    <property type="entry name" value="Acyl-CoA binding protein"/>
    <property type="match status" value="1"/>
</dbReference>
<dbReference type="Gene3D" id="2.60.120.680">
    <property type="entry name" value="GOLD domain"/>
    <property type="match status" value="1"/>
</dbReference>
<evidence type="ECO:0000313" key="21">
    <source>
        <dbReference type="Proteomes" id="UP000018467"/>
    </source>
</evidence>
<evidence type="ECO:0000259" key="18">
    <source>
        <dbReference type="PROSITE" id="PS50866"/>
    </source>
</evidence>
<evidence type="ECO:0000256" key="6">
    <source>
        <dbReference type="ARBA" id="ARBA00022990"/>
    </source>
</evidence>
<keyword evidence="9" id="KW-0443">Lipid metabolism</keyword>
<evidence type="ECO:0000256" key="17">
    <source>
        <dbReference type="SAM" id="MobiDB-lite"/>
    </source>
</evidence>
<evidence type="ECO:0000256" key="14">
    <source>
        <dbReference type="ARBA" id="ARBA00076235"/>
    </source>
</evidence>
<evidence type="ECO:0000256" key="8">
    <source>
        <dbReference type="ARBA" id="ARBA00023054"/>
    </source>
</evidence>
<dbReference type="Bgee" id="ENSAMXG00000011772">
    <property type="expression patterns" value="Expressed in intestine and 10 other cell types or tissues"/>
</dbReference>
<dbReference type="InterPro" id="IPR052269">
    <property type="entry name" value="Golgi-PI4KB_interaction"/>
</dbReference>
<dbReference type="FunFam" id="2.60.120.680:FF:000002">
    <property type="entry name" value="Putative Golgi resident protein GCP60"/>
    <property type="match status" value="1"/>
</dbReference>
<accession>A0A3B1K6H0</accession>
<keyword evidence="5" id="KW-0752">Steroid biosynthesis</keyword>
<comment type="subcellular location">
    <subcellularLocation>
        <location evidence="2">Golgi apparatus membrane</location>
        <topology evidence="2">Peripheral membrane protein</topology>
        <orientation evidence="2">Cytoplasmic side</orientation>
    </subcellularLocation>
    <subcellularLocation>
        <location evidence="1">Mitochondrion</location>
    </subcellularLocation>
</comment>
<dbReference type="PROSITE" id="PS51228">
    <property type="entry name" value="ACB_2"/>
    <property type="match status" value="1"/>
</dbReference>
<evidence type="ECO:0000256" key="15">
    <source>
        <dbReference type="ARBA" id="ARBA00078007"/>
    </source>
</evidence>
<keyword evidence="6" id="KW-0007">Acetylation</keyword>
<evidence type="ECO:0000256" key="12">
    <source>
        <dbReference type="ARBA" id="ARBA00057952"/>
    </source>
</evidence>
<reference evidence="20" key="3">
    <citation type="submission" date="2025-08" db="UniProtKB">
        <authorList>
            <consortium name="Ensembl"/>
        </authorList>
    </citation>
    <scope>IDENTIFICATION</scope>
</reference>
<keyword evidence="8" id="KW-0175">Coiled coil</keyword>
<feature type="domain" description="ACB" evidence="19">
    <location>
        <begin position="62"/>
        <end position="153"/>
    </location>
</feature>
<feature type="compositionally biased region" description="Pro residues" evidence="17">
    <location>
        <begin position="14"/>
        <end position="43"/>
    </location>
</feature>
<dbReference type="PROSITE" id="PS50866">
    <property type="entry name" value="GOLD"/>
    <property type="match status" value="1"/>
</dbReference>
<evidence type="ECO:0000256" key="2">
    <source>
        <dbReference type="ARBA" id="ARBA00004255"/>
    </source>
</evidence>
<keyword evidence="3" id="KW-0444">Lipid biosynthesis</keyword>
<dbReference type="Proteomes" id="UP000018467">
    <property type="component" value="Unassembled WGS sequence"/>
</dbReference>
<evidence type="ECO:0000256" key="9">
    <source>
        <dbReference type="ARBA" id="ARBA00023098"/>
    </source>
</evidence>
<organism evidence="20 21">
    <name type="scientific">Astyanax mexicanus</name>
    <name type="common">Blind cave fish</name>
    <name type="synonym">Astyanax fasciatus mexicanus</name>
    <dbReference type="NCBI Taxonomy" id="7994"/>
    <lineage>
        <taxon>Eukaryota</taxon>
        <taxon>Metazoa</taxon>
        <taxon>Chordata</taxon>
        <taxon>Craniata</taxon>
        <taxon>Vertebrata</taxon>
        <taxon>Euteleostomi</taxon>
        <taxon>Actinopterygii</taxon>
        <taxon>Neopterygii</taxon>
        <taxon>Teleostei</taxon>
        <taxon>Ostariophysi</taxon>
        <taxon>Characiformes</taxon>
        <taxon>Characoidei</taxon>
        <taxon>Acestrorhamphidae</taxon>
        <taxon>Acestrorhamphinae</taxon>
        <taxon>Astyanax</taxon>
    </lineage>
</organism>
<feature type="region of interest" description="Disordered" evidence="17">
    <location>
        <begin position="178"/>
        <end position="207"/>
    </location>
</feature>
<evidence type="ECO:0000256" key="11">
    <source>
        <dbReference type="ARBA" id="ARBA00023136"/>
    </source>
</evidence>
<dbReference type="InterPro" id="IPR036598">
    <property type="entry name" value="GOLD_dom_sf"/>
</dbReference>
<evidence type="ECO:0000256" key="10">
    <source>
        <dbReference type="ARBA" id="ARBA00023128"/>
    </source>
</evidence>
<keyword evidence="4" id="KW-0597">Phosphoprotein</keyword>
<evidence type="ECO:0000256" key="1">
    <source>
        <dbReference type="ARBA" id="ARBA00004173"/>
    </source>
</evidence>
<evidence type="ECO:0000256" key="16">
    <source>
        <dbReference type="ARBA" id="ARBA00080905"/>
    </source>
</evidence>
<dbReference type="GeneTree" id="ENSGT00530000063651"/>
<dbReference type="Pfam" id="PF00887">
    <property type="entry name" value="ACBP"/>
    <property type="match status" value="1"/>
</dbReference>
<reference evidence="20" key="4">
    <citation type="submission" date="2025-09" db="UniProtKB">
        <authorList>
            <consortium name="Ensembl"/>
        </authorList>
    </citation>
    <scope>IDENTIFICATION</scope>
</reference>
<dbReference type="InterPro" id="IPR014352">
    <property type="entry name" value="FERM/acyl-CoA-bd_prot_sf"/>
</dbReference>
<name>A0A3B1K6H0_ASTMX</name>